<proteinExistence type="predicted"/>
<name>A0A8H7STC5_9FUNG</name>
<dbReference type="AlphaFoldDB" id="A0A8H7STC5"/>
<evidence type="ECO:0000313" key="1">
    <source>
        <dbReference type="EMBL" id="KAG2233952.1"/>
    </source>
</evidence>
<protein>
    <submittedName>
        <fullName evidence="1">Uncharacterized protein</fullName>
    </submittedName>
</protein>
<comment type="caution">
    <text evidence="1">The sequence shown here is derived from an EMBL/GenBank/DDBJ whole genome shotgun (WGS) entry which is preliminary data.</text>
</comment>
<keyword evidence="2" id="KW-1185">Reference proteome</keyword>
<organism evidence="1 2">
    <name type="scientific">Thamnidium elegans</name>
    <dbReference type="NCBI Taxonomy" id="101142"/>
    <lineage>
        <taxon>Eukaryota</taxon>
        <taxon>Fungi</taxon>
        <taxon>Fungi incertae sedis</taxon>
        <taxon>Mucoromycota</taxon>
        <taxon>Mucoromycotina</taxon>
        <taxon>Mucoromycetes</taxon>
        <taxon>Mucorales</taxon>
        <taxon>Mucorineae</taxon>
        <taxon>Mucoraceae</taxon>
        <taxon>Thamnidium</taxon>
    </lineage>
</organism>
<gene>
    <name evidence="1" type="ORF">INT48_009765</name>
</gene>
<evidence type="ECO:0000313" key="2">
    <source>
        <dbReference type="Proteomes" id="UP000613177"/>
    </source>
</evidence>
<accession>A0A8H7STC5</accession>
<reference evidence="1" key="1">
    <citation type="submission" date="2021-01" db="EMBL/GenBank/DDBJ databases">
        <title>Metabolic potential, ecology and presence of endohyphal bacteria is reflected in genomic diversity of Mucoromycotina.</title>
        <authorList>
            <person name="Muszewska A."/>
            <person name="Okrasinska A."/>
            <person name="Steczkiewicz K."/>
            <person name="Drgas O."/>
            <person name="Orlowska M."/>
            <person name="Perlinska-Lenart U."/>
            <person name="Aleksandrzak-Piekarczyk T."/>
            <person name="Szatraj K."/>
            <person name="Zielenkiewicz U."/>
            <person name="Pilsyk S."/>
            <person name="Malc E."/>
            <person name="Mieczkowski P."/>
            <person name="Kruszewska J.S."/>
            <person name="Biernat P."/>
            <person name="Pawlowska J."/>
        </authorList>
    </citation>
    <scope>NUCLEOTIDE SEQUENCE</scope>
    <source>
        <strain evidence="1">WA0000018081</strain>
    </source>
</reference>
<sequence length="219" mass="25400">MRHMLLTRQLNDLERNTIFDDIIFGLDVTTLQMFDEIVDKCHDLNTLLIRISTTKSKLLVDNKRQSDGYKMLKVLDIVAENMDKQTDAHISELTFYRRFAMLLDFVFSDLDMTLDDSETIAEATKMAQQQSVQNVTSCFGRKIDLLLRIKDLKVGLASNEWKKTKHLYNQQQSKNFRINCSILNELFIRSSGKRNTISTLLPTDIAHLDSFKKDSEDII</sequence>
<dbReference type="EMBL" id="JAEPRE010000065">
    <property type="protein sequence ID" value="KAG2233952.1"/>
    <property type="molecule type" value="Genomic_DNA"/>
</dbReference>
<dbReference type="Proteomes" id="UP000613177">
    <property type="component" value="Unassembled WGS sequence"/>
</dbReference>